<dbReference type="eggNOG" id="KOG0894">
    <property type="taxonomic scope" value="Eukaryota"/>
</dbReference>
<dbReference type="Gene3D" id="3.10.110.10">
    <property type="entry name" value="Ubiquitin Conjugating Enzyme"/>
    <property type="match status" value="1"/>
</dbReference>
<dbReference type="EMBL" id="AFNH02000375">
    <property type="protein sequence ID" value="EZG73712.1"/>
    <property type="molecule type" value="Genomic_DNA"/>
</dbReference>
<feature type="non-terminal residue" evidence="2">
    <location>
        <position position="85"/>
    </location>
</feature>
<dbReference type="PROSITE" id="PS50127">
    <property type="entry name" value="UBC_2"/>
    <property type="match status" value="1"/>
</dbReference>
<gene>
    <name evidence="2" type="ORF">GNI_048470</name>
</gene>
<evidence type="ECO:0000313" key="3">
    <source>
        <dbReference type="Proteomes" id="UP000019763"/>
    </source>
</evidence>
<name>A0A023B9R1_GRENI</name>
<evidence type="ECO:0000259" key="1">
    <source>
        <dbReference type="PROSITE" id="PS50127"/>
    </source>
</evidence>
<dbReference type="Proteomes" id="UP000019763">
    <property type="component" value="Unassembled WGS sequence"/>
</dbReference>
<dbReference type="OrthoDB" id="1158011at2759"/>
<comment type="caution">
    <text evidence="2">The sequence shown here is derived from an EMBL/GenBank/DDBJ whole genome shotgun (WGS) entry which is preliminary data.</text>
</comment>
<proteinExistence type="predicted"/>
<keyword evidence="3" id="KW-1185">Reference proteome</keyword>
<organism evidence="2 3">
    <name type="scientific">Gregarina niphandrodes</name>
    <name type="common">Septate eugregarine</name>
    <dbReference type="NCBI Taxonomy" id="110365"/>
    <lineage>
        <taxon>Eukaryota</taxon>
        <taxon>Sar</taxon>
        <taxon>Alveolata</taxon>
        <taxon>Apicomplexa</taxon>
        <taxon>Conoidasida</taxon>
        <taxon>Gregarinasina</taxon>
        <taxon>Eugregarinorida</taxon>
        <taxon>Gregarinidae</taxon>
        <taxon>Gregarina</taxon>
    </lineage>
</organism>
<dbReference type="VEuPathDB" id="CryptoDB:GNI_048470"/>
<evidence type="ECO:0000313" key="2">
    <source>
        <dbReference type="EMBL" id="EZG73712.1"/>
    </source>
</evidence>
<reference evidence="2" key="1">
    <citation type="submission" date="2013-12" db="EMBL/GenBank/DDBJ databases">
        <authorList>
            <person name="Omoto C.K."/>
            <person name="Sibley D."/>
            <person name="Venepally P."/>
            <person name="Hadjithomas M."/>
            <person name="Karamycheva S."/>
            <person name="Brunk B."/>
            <person name="Roos D."/>
            <person name="Caler E."/>
            <person name="Lorenzi H."/>
        </authorList>
    </citation>
    <scope>NUCLEOTIDE SEQUENCE</scope>
</reference>
<dbReference type="AlphaFoldDB" id="A0A023B9R1"/>
<sequence length="85" mass="9343">MLTPSGRFVTNVSICFTMSDFHPETWNPAWNMVTVLLGIRSFMEAEPGTTGGFPSTSAAKQKFAKESTAYNSKDAVFKKLFPSLS</sequence>
<dbReference type="RefSeq" id="XP_011129646.1">
    <property type="nucleotide sequence ID" value="XM_011131344.1"/>
</dbReference>
<dbReference type="InterPro" id="IPR016135">
    <property type="entry name" value="UBQ-conjugating_enzyme/RWD"/>
</dbReference>
<dbReference type="InterPro" id="IPR000608">
    <property type="entry name" value="UBC"/>
</dbReference>
<feature type="domain" description="UBC core" evidence="1">
    <location>
        <begin position="1"/>
        <end position="83"/>
    </location>
</feature>
<accession>A0A023B9R1</accession>
<dbReference type="SUPFAM" id="SSF54495">
    <property type="entry name" value="UBC-like"/>
    <property type="match status" value="1"/>
</dbReference>
<protein>
    <submittedName>
        <fullName evidence="2">Ubiquitin-conjugating enzyme E2</fullName>
    </submittedName>
</protein>
<dbReference type="GeneID" id="22911768"/>